<dbReference type="EMBL" id="JAVDTF010000003">
    <property type="protein sequence ID" value="MDR6784657.1"/>
    <property type="molecule type" value="Genomic_DNA"/>
</dbReference>
<proteinExistence type="predicted"/>
<protein>
    <submittedName>
        <fullName evidence="1">Uncharacterized protein</fullName>
    </submittedName>
</protein>
<accession>A0ACC6KZT4</accession>
<sequence>MNILVKLLIIAMALLVVPCARAESDTGFACISLANR</sequence>
<organism evidence="1 2">
    <name type="scientific">Pedobacter africanus</name>
    <dbReference type="NCBI Taxonomy" id="151894"/>
    <lineage>
        <taxon>Bacteria</taxon>
        <taxon>Pseudomonadati</taxon>
        <taxon>Bacteroidota</taxon>
        <taxon>Sphingobacteriia</taxon>
        <taxon>Sphingobacteriales</taxon>
        <taxon>Sphingobacteriaceae</taxon>
        <taxon>Pedobacter</taxon>
    </lineage>
</organism>
<evidence type="ECO:0000313" key="1">
    <source>
        <dbReference type="EMBL" id="MDR6784657.1"/>
    </source>
</evidence>
<gene>
    <name evidence="1" type="ORF">J2X78_003231</name>
</gene>
<keyword evidence="2" id="KW-1185">Reference proteome</keyword>
<evidence type="ECO:0000313" key="2">
    <source>
        <dbReference type="Proteomes" id="UP001246858"/>
    </source>
</evidence>
<comment type="caution">
    <text evidence="1">The sequence shown here is derived from an EMBL/GenBank/DDBJ whole genome shotgun (WGS) entry which is preliminary data.</text>
</comment>
<name>A0ACC6KZT4_9SPHI</name>
<reference evidence="1" key="1">
    <citation type="submission" date="2023-07" db="EMBL/GenBank/DDBJ databases">
        <title>Sorghum-associated microbial communities from plants grown in Nebraska, USA.</title>
        <authorList>
            <person name="Schachtman D."/>
        </authorList>
    </citation>
    <scope>NUCLEOTIDE SEQUENCE</scope>
    <source>
        <strain evidence="1">2697</strain>
    </source>
</reference>
<dbReference type="Proteomes" id="UP001246858">
    <property type="component" value="Unassembled WGS sequence"/>
</dbReference>